<keyword evidence="1" id="KW-0812">Transmembrane</keyword>
<dbReference type="PANTHER" id="PTHR12526:SF630">
    <property type="entry name" value="GLYCOSYLTRANSFERASE"/>
    <property type="match status" value="1"/>
</dbReference>
<evidence type="ECO:0000313" key="4">
    <source>
        <dbReference type="Proteomes" id="UP000196102"/>
    </source>
</evidence>
<evidence type="ECO:0000259" key="2">
    <source>
        <dbReference type="Pfam" id="PF00534"/>
    </source>
</evidence>
<evidence type="ECO:0000313" key="3">
    <source>
        <dbReference type="EMBL" id="OUS18697.1"/>
    </source>
</evidence>
<feature type="domain" description="Glycosyl transferase family 1" evidence="2">
    <location>
        <begin position="197"/>
        <end position="309"/>
    </location>
</feature>
<dbReference type="PANTHER" id="PTHR12526">
    <property type="entry name" value="GLYCOSYLTRANSFERASE"/>
    <property type="match status" value="1"/>
</dbReference>
<dbReference type="GO" id="GO:0016757">
    <property type="term" value="F:glycosyltransferase activity"/>
    <property type="evidence" value="ECO:0007669"/>
    <property type="project" value="InterPro"/>
</dbReference>
<keyword evidence="1" id="KW-0472">Membrane</keyword>
<protein>
    <submittedName>
        <fullName evidence="3">Glycosyl transferase family 1</fullName>
    </submittedName>
</protein>
<reference evidence="4" key="1">
    <citation type="journal article" date="2017" name="Proc. Natl. Acad. Sci. U.S.A.">
        <title>Simulation of Deepwater Horizon oil plume reveals substrate specialization within a complex community of hydrocarbon-degraders.</title>
        <authorList>
            <person name="Hu P."/>
            <person name="Dubinsky E.A."/>
            <person name="Probst A.J."/>
            <person name="Wang J."/>
            <person name="Sieber C.M.K."/>
            <person name="Tom L.M."/>
            <person name="Gardinali P."/>
            <person name="Banfield J.F."/>
            <person name="Atlas R.M."/>
            <person name="Andersen G.L."/>
        </authorList>
    </citation>
    <scope>NUCLEOTIDE SEQUENCE [LARGE SCALE GENOMIC DNA]</scope>
</reference>
<name>A0A1Z8B838_9FLAO</name>
<keyword evidence="3" id="KW-0808">Transferase</keyword>
<comment type="caution">
    <text evidence="3">The sequence shown here is derived from an EMBL/GenBank/DDBJ whole genome shotgun (WGS) entry which is preliminary data.</text>
</comment>
<dbReference type="Proteomes" id="UP000196102">
    <property type="component" value="Unassembled WGS sequence"/>
</dbReference>
<feature type="transmembrane region" description="Helical" evidence="1">
    <location>
        <begin position="74"/>
        <end position="96"/>
    </location>
</feature>
<dbReference type="InterPro" id="IPR001296">
    <property type="entry name" value="Glyco_trans_1"/>
</dbReference>
<keyword evidence="1" id="KW-1133">Transmembrane helix</keyword>
<sequence>MLKFLVITDAHLIQQDGKKVAYAPYVKEMDLWMRHVDEVTFICPDTIKGTLLAQAFQRQDFKQIGLRRLEFHTFWIALISILTVPYQFFVLCFAFAKADHIHLRCPGNLALLASIAQILFPSKKKTAKYAGNFDPNAAQPIAYRWQKRILSNTFLTKNIDILAYGKWPDQSENVMSFFTATYRRNQITALSIRDWNGPFKSVFVGAMGANKRPLEILEIIKSLTKDGIDISIDYYGDGPLKNEMAVKIDEYNLHDKVRLHGNVDNSIVTEAYKNAHFSFLLSKSEGWPKAVAEAMFWGCVPVASAVSCVPWMLGCTNKQLQREEA</sequence>
<dbReference type="Pfam" id="PF00534">
    <property type="entry name" value="Glycos_transf_1"/>
    <property type="match status" value="1"/>
</dbReference>
<feature type="non-terminal residue" evidence="3">
    <location>
        <position position="325"/>
    </location>
</feature>
<dbReference type="Gene3D" id="3.40.50.2000">
    <property type="entry name" value="Glycogen Phosphorylase B"/>
    <property type="match status" value="1"/>
</dbReference>
<evidence type="ECO:0000256" key="1">
    <source>
        <dbReference type="SAM" id="Phobius"/>
    </source>
</evidence>
<dbReference type="SUPFAM" id="SSF53756">
    <property type="entry name" value="UDP-Glycosyltransferase/glycogen phosphorylase"/>
    <property type="match status" value="1"/>
</dbReference>
<organism evidence="3 4">
    <name type="scientific">Nonlabens dokdonensis</name>
    <dbReference type="NCBI Taxonomy" id="328515"/>
    <lineage>
        <taxon>Bacteria</taxon>
        <taxon>Pseudomonadati</taxon>
        <taxon>Bacteroidota</taxon>
        <taxon>Flavobacteriia</taxon>
        <taxon>Flavobacteriales</taxon>
        <taxon>Flavobacteriaceae</taxon>
        <taxon>Nonlabens</taxon>
    </lineage>
</organism>
<dbReference type="EMBL" id="MAAX01000059">
    <property type="protein sequence ID" value="OUS18697.1"/>
    <property type="molecule type" value="Genomic_DNA"/>
</dbReference>
<proteinExistence type="predicted"/>
<gene>
    <name evidence="3" type="ORF">A9Q93_03365</name>
</gene>
<dbReference type="AlphaFoldDB" id="A0A1Z8B838"/>
<accession>A0A1Z8B838</accession>